<sequence>MCHVNASDKQWSYLYNRAETPMSIRRRDADGHYTLRRQNRTQDTYSRGRVIGVLRAGVLH</sequence>
<dbReference type="EMBL" id="KN817538">
    <property type="protein sequence ID" value="KJA24277.1"/>
    <property type="molecule type" value="Genomic_DNA"/>
</dbReference>
<keyword evidence="3" id="KW-1185">Reference proteome</keyword>
<dbReference type="Proteomes" id="UP000054270">
    <property type="component" value="Unassembled WGS sequence"/>
</dbReference>
<dbReference type="EMBL" id="KN817584">
    <property type="protein sequence ID" value="KJA18835.1"/>
    <property type="molecule type" value="Genomic_DNA"/>
</dbReference>
<evidence type="ECO:0000313" key="2">
    <source>
        <dbReference type="EMBL" id="KJA24277.1"/>
    </source>
</evidence>
<reference evidence="1" key="1">
    <citation type="submission" date="2014-04" db="EMBL/GenBank/DDBJ databases">
        <title>Evolutionary Origins and Diversification of the Mycorrhizal Mutualists.</title>
        <authorList>
            <consortium name="DOE Joint Genome Institute"/>
            <person name="Kohler A."/>
            <person name="Kuo A."/>
            <person name="Nagy L.G."/>
            <person name="Floudas D."/>
            <person name="Copeland A."/>
            <person name="Barry K.W."/>
            <person name="Cichocki N."/>
            <person name="Veneault-Fourrey C."/>
            <person name="LaButti K."/>
            <person name="Lindquist E.A."/>
            <person name="Lipzen A."/>
            <person name="Lundell T."/>
            <person name="Morin E."/>
            <person name="Murat C."/>
            <person name="Riley R."/>
            <person name="Ohm R."/>
            <person name="Sun H."/>
            <person name="Tunlid A."/>
            <person name="Henrissat B."/>
            <person name="Grigoriev I.V."/>
            <person name="Hibbett D.S."/>
            <person name="Martin F."/>
            <person name="Consortium M.G."/>
        </authorList>
    </citation>
    <scope>NUCLEOTIDE SEQUENCE [LARGE SCALE GENOMIC DNA]</scope>
    <source>
        <strain evidence="1">FD-334 SS-4</strain>
    </source>
</reference>
<proteinExistence type="predicted"/>
<dbReference type="AlphaFoldDB" id="A0A0D2PF83"/>
<accession>A0A0D2PF83</accession>
<name>A0A0D2PF83_HYPSF</name>
<reference evidence="3" key="2">
    <citation type="submission" date="2014-04" db="EMBL/GenBank/DDBJ databases">
        <title>Evolutionary Origins and Diversification of the Mycorrhizal Mutualists.</title>
        <authorList>
            <consortium name="DOE Joint Genome Institute"/>
            <consortium name="Mycorrhizal Genomics Consortium"/>
            <person name="Kohler A."/>
            <person name="Kuo A."/>
            <person name="Nagy L.G."/>
            <person name="Floudas D."/>
            <person name="Copeland A."/>
            <person name="Barry K.W."/>
            <person name="Cichocki N."/>
            <person name="Veneault-Fourrey C."/>
            <person name="LaButti K."/>
            <person name="Lindquist E.A."/>
            <person name="Lipzen A."/>
            <person name="Lundell T."/>
            <person name="Morin E."/>
            <person name="Murat C."/>
            <person name="Riley R."/>
            <person name="Ohm R."/>
            <person name="Sun H."/>
            <person name="Tunlid A."/>
            <person name="Henrissat B."/>
            <person name="Grigoriev I.V."/>
            <person name="Hibbett D.S."/>
            <person name="Martin F."/>
        </authorList>
    </citation>
    <scope>NUCLEOTIDE SEQUENCE [LARGE SCALE GENOMIC DNA]</scope>
    <source>
        <strain evidence="3">FD-334 SS-4</strain>
    </source>
</reference>
<gene>
    <name evidence="2" type="ORF">HYPSUDRAFT_39050</name>
    <name evidence="1" type="ORF">HYPSUDRAFT_44836</name>
</gene>
<evidence type="ECO:0000313" key="3">
    <source>
        <dbReference type="Proteomes" id="UP000054270"/>
    </source>
</evidence>
<evidence type="ECO:0000313" key="1">
    <source>
        <dbReference type="EMBL" id="KJA18835.1"/>
    </source>
</evidence>
<protein>
    <submittedName>
        <fullName evidence="1">Uncharacterized protein</fullName>
    </submittedName>
</protein>
<organism evidence="1 3">
    <name type="scientific">Hypholoma sublateritium (strain FD-334 SS-4)</name>
    <dbReference type="NCBI Taxonomy" id="945553"/>
    <lineage>
        <taxon>Eukaryota</taxon>
        <taxon>Fungi</taxon>
        <taxon>Dikarya</taxon>
        <taxon>Basidiomycota</taxon>
        <taxon>Agaricomycotina</taxon>
        <taxon>Agaricomycetes</taxon>
        <taxon>Agaricomycetidae</taxon>
        <taxon>Agaricales</taxon>
        <taxon>Agaricineae</taxon>
        <taxon>Strophariaceae</taxon>
        <taxon>Hypholoma</taxon>
    </lineage>
</organism>